<evidence type="ECO:0000313" key="2">
    <source>
        <dbReference type="Proteomes" id="UP001497480"/>
    </source>
</evidence>
<dbReference type="AlphaFoldDB" id="A0AAV1WAS7"/>
<proteinExistence type="predicted"/>
<dbReference type="InterPro" id="IPR036691">
    <property type="entry name" value="Endo/exonu/phosph_ase_sf"/>
</dbReference>
<gene>
    <name evidence="1" type="ORF">LLUT_LOCUS7286</name>
</gene>
<organism evidence="1 2">
    <name type="scientific">Lupinus luteus</name>
    <name type="common">European yellow lupine</name>
    <dbReference type="NCBI Taxonomy" id="3873"/>
    <lineage>
        <taxon>Eukaryota</taxon>
        <taxon>Viridiplantae</taxon>
        <taxon>Streptophyta</taxon>
        <taxon>Embryophyta</taxon>
        <taxon>Tracheophyta</taxon>
        <taxon>Spermatophyta</taxon>
        <taxon>Magnoliopsida</taxon>
        <taxon>eudicotyledons</taxon>
        <taxon>Gunneridae</taxon>
        <taxon>Pentapetalae</taxon>
        <taxon>rosids</taxon>
        <taxon>fabids</taxon>
        <taxon>Fabales</taxon>
        <taxon>Fabaceae</taxon>
        <taxon>Papilionoideae</taxon>
        <taxon>50 kb inversion clade</taxon>
        <taxon>genistoids sensu lato</taxon>
        <taxon>core genistoids</taxon>
        <taxon>Genisteae</taxon>
        <taxon>Lupinus</taxon>
    </lineage>
</organism>
<dbReference type="PANTHER" id="PTHR33710">
    <property type="entry name" value="BNAC02G09200D PROTEIN"/>
    <property type="match status" value="1"/>
</dbReference>
<dbReference type="Proteomes" id="UP001497480">
    <property type="component" value="Unassembled WGS sequence"/>
</dbReference>
<dbReference type="PANTHER" id="PTHR33710:SF77">
    <property type="entry name" value="DNASE I-LIKE SUPERFAMILY PROTEIN"/>
    <property type="match status" value="1"/>
</dbReference>
<accession>A0AAV1WAS7</accession>
<protein>
    <submittedName>
        <fullName evidence="1">Uncharacterized protein</fullName>
    </submittedName>
</protein>
<comment type="caution">
    <text evidence="1">The sequence shown here is derived from an EMBL/GenBank/DDBJ whole genome shotgun (WGS) entry which is preliminary data.</text>
</comment>
<dbReference type="EMBL" id="CAXHTB010000005">
    <property type="protein sequence ID" value="CAL0306226.1"/>
    <property type="molecule type" value="Genomic_DNA"/>
</dbReference>
<name>A0AAV1WAS7_LUPLU</name>
<keyword evidence="2" id="KW-1185">Reference proteome</keyword>
<sequence length="124" mass="14900">MGFKGPPFTWEGRGIKERIDRGVCNHDWWHSFPVSHILHLPKLKSDHKPFLLRLQGVSYLRRFSRCFWLMERCLRNDDFHNMVKGTWEDNDDLFENSNNFRRDALIGNIFHKKRVDEEVGSELK</sequence>
<reference evidence="1 2" key="1">
    <citation type="submission" date="2024-03" db="EMBL/GenBank/DDBJ databases">
        <authorList>
            <person name="Martinez-Hernandez J."/>
        </authorList>
    </citation>
    <scope>NUCLEOTIDE SEQUENCE [LARGE SCALE GENOMIC DNA]</scope>
</reference>
<evidence type="ECO:0000313" key="1">
    <source>
        <dbReference type="EMBL" id="CAL0306226.1"/>
    </source>
</evidence>
<dbReference type="SUPFAM" id="SSF56219">
    <property type="entry name" value="DNase I-like"/>
    <property type="match status" value="1"/>
</dbReference>